<evidence type="ECO:0000256" key="2">
    <source>
        <dbReference type="ARBA" id="ARBA00023015"/>
    </source>
</evidence>
<dbReference type="InterPro" id="IPR047057">
    <property type="entry name" value="MerR_fam"/>
</dbReference>
<dbReference type="GO" id="GO:0003700">
    <property type="term" value="F:DNA-binding transcription factor activity"/>
    <property type="evidence" value="ECO:0007669"/>
    <property type="project" value="InterPro"/>
</dbReference>
<dbReference type="SUPFAM" id="SSF46955">
    <property type="entry name" value="Putative DNA-binding domain"/>
    <property type="match status" value="1"/>
</dbReference>
<dbReference type="EMBL" id="JAFBDQ010000010">
    <property type="protein sequence ID" value="MBM7557212.1"/>
    <property type="molecule type" value="Genomic_DNA"/>
</dbReference>
<evidence type="ECO:0000256" key="3">
    <source>
        <dbReference type="ARBA" id="ARBA00023125"/>
    </source>
</evidence>
<evidence type="ECO:0000313" key="8">
    <source>
        <dbReference type="Proteomes" id="UP000774000"/>
    </source>
</evidence>
<comment type="caution">
    <text evidence="7">The sequence shown here is derived from an EMBL/GenBank/DDBJ whole genome shotgun (WGS) entry which is preliminary data.</text>
</comment>
<feature type="compositionally biased region" description="Basic and acidic residues" evidence="5">
    <location>
        <begin position="104"/>
        <end position="114"/>
    </location>
</feature>
<evidence type="ECO:0000259" key="6">
    <source>
        <dbReference type="PROSITE" id="PS50937"/>
    </source>
</evidence>
<organism evidence="7 8">
    <name type="scientific">Halanaerobacter jeridensis</name>
    <dbReference type="NCBI Taxonomy" id="706427"/>
    <lineage>
        <taxon>Bacteria</taxon>
        <taxon>Bacillati</taxon>
        <taxon>Bacillota</taxon>
        <taxon>Clostridia</taxon>
        <taxon>Halanaerobiales</taxon>
        <taxon>Halobacteroidaceae</taxon>
        <taxon>Halanaerobacter</taxon>
    </lineage>
</organism>
<gene>
    <name evidence="7" type="ORF">JOC47_002067</name>
</gene>
<dbReference type="SMART" id="SM00422">
    <property type="entry name" value="HTH_MERR"/>
    <property type="match status" value="1"/>
</dbReference>
<dbReference type="RefSeq" id="WP_204701968.1">
    <property type="nucleotide sequence ID" value="NZ_JAFBDQ010000010.1"/>
</dbReference>
<protein>
    <submittedName>
        <fullName evidence="7">MerR family glutamine synthetase transcriptional repressor</fullName>
    </submittedName>
</protein>
<dbReference type="Proteomes" id="UP000774000">
    <property type="component" value="Unassembled WGS sequence"/>
</dbReference>
<evidence type="ECO:0000256" key="1">
    <source>
        <dbReference type="ARBA" id="ARBA00022491"/>
    </source>
</evidence>
<dbReference type="Gene3D" id="1.10.1660.10">
    <property type="match status" value="1"/>
</dbReference>
<accession>A0A939BPL3</accession>
<dbReference type="PROSITE" id="PS50937">
    <property type="entry name" value="HTH_MERR_2"/>
    <property type="match status" value="1"/>
</dbReference>
<reference evidence="7" key="1">
    <citation type="submission" date="2021-01" db="EMBL/GenBank/DDBJ databases">
        <title>Genomic Encyclopedia of Type Strains, Phase IV (KMG-IV): sequencing the most valuable type-strain genomes for metagenomic binning, comparative biology and taxonomic classification.</title>
        <authorList>
            <person name="Goeker M."/>
        </authorList>
    </citation>
    <scope>NUCLEOTIDE SEQUENCE</scope>
    <source>
        <strain evidence="7">DSM 23230</strain>
    </source>
</reference>
<evidence type="ECO:0000256" key="4">
    <source>
        <dbReference type="ARBA" id="ARBA00023163"/>
    </source>
</evidence>
<dbReference type="InterPro" id="IPR000551">
    <property type="entry name" value="MerR-type_HTH_dom"/>
</dbReference>
<proteinExistence type="predicted"/>
<dbReference type="AlphaFoldDB" id="A0A939BPL3"/>
<keyword evidence="3" id="KW-0238">DNA-binding</keyword>
<keyword evidence="1" id="KW-0678">Repressor</keyword>
<evidence type="ECO:0000256" key="5">
    <source>
        <dbReference type="SAM" id="MobiDB-lite"/>
    </source>
</evidence>
<dbReference type="Pfam" id="PF13411">
    <property type="entry name" value="MerR_1"/>
    <property type="match status" value="1"/>
</dbReference>
<keyword evidence="2" id="KW-0805">Transcription regulation</keyword>
<dbReference type="PANTHER" id="PTHR30204:SF65">
    <property type="entry name" value="HTH-TYPE TRANSCRIPTIONAL REGULATOR TNRA"/>
    <property type="match status" value="1"/>
</dbReference>
<evidence type="ECO:0000313" key="7">
    <source>
        <dbReference type="EMBL" id="MBM7557212.1"/>
    </source>
</evidence>
<dbReference type="PANTHER" id="PTHR30204">
    <property type="entry name" value="REDOX-CYCLING DRUG-SENSING TRANSCRIPTIONAL ACTIVATOR SOXR"/>
    <property type="match status" value="1"/>
</dbReference>
<feature type="domain" description="HTH merR-type" evidence="6">
    <location>
        <begin position="10"/>
        <end position="78"/>
    </location>
</feature>
<name>A0A939BPL3_9FIRM</name>
<feature type="compositionally biased region" description="Basic and acidic residues" evidence="5">
    <location>
        <begin position="82"/>
        <end position="97"/>
    </location>
</feature>
<sequence length="142" mass="15959">MVDIDPDTPIYSIGAVKEETDLSGRQIRYYEEAELIKPARTEGNQRIYSENDIEKLKKIKNLLAEGMKIAGIKKQLGTAEEDQAKKSKKTEEAKKAVESAYDGRPLDKFNRGSEKGLSSLYPVSNRAQLVKILKNNKGENDK</sequence>
<keyword evidence="8" id="KW-1185">Reference proteome</keyword>
<dbReference type="InterPro" id="IPR009061">
    <property type="entry name" value="DNA-bd_dom_put_sf"/>
</dbReference>
<dbReference type="GO" id="GO:0003677">
    <property type="term" value="F:DNA binding"/>
    <property type="evidence" value="ECO:0007669"/>
    <property type="project" value="UniProtKB-KW"/>
</dbReference>
<keyword evidence="4" id="KW-0804">Transcription</keyword>
<feature type="region of interest" description="Disordered" evidence="5">
    <location>
        <begin position="76"/>
        <end position="118"/>
    </location>
</feature>